<keyword evidence="1" id="KW-1133">Transmembrane helix</keyword>
<gene>
    <name evidence="2" type="ORF">Q0031_15040</name>
</gene>
<protein>
    <submittedName>
        <fullName evidence="2">Uncharacterized protein</fullName>
    </submittedName>
</protein>
<dbReference type="Proteomes" id="UP001240529">
    <property type="component" value="Unassembled WGS sequence"/>
</dbReference>
<comment type="caution">
    <text evidence="2">The sequence shown here is derived from an EMBL/GenBank/DDBJ whole genome shotgun (WGS) entry which is preliminary data.</text>
</comment>
<organism evidence="2 3">
    <name type="scientific">Stenotrophomonas geniculata</name>
    <dbReference type="NCBI Taxonomy" id="86188"/>
    <lineage>
        <taxon>Bacteria</taxon>
        <taxon>Pseudomonadati</taxon>
        <taxon>Pseudomonadota</taxon>
        <taxon>Gammaproteobacteria</taxon>
        <taxon>Lysobacterales</taxon>
        <taxon>Lysobacteraceae</taxon>
        <taxon>Stenotrophomonas</taxon>
    </lineage>
</organism>
<evidence type="ECO:0000313" key="3">
    <source>
        <dbReference type="Proteomes" id="UP001240529"/>
    </source>
</evidence>
<feature type="transmembrane region" description="Helical" evidence="1">
    <location>
        <begin position="20"/>
        <end position="41"/>
    </location>
</feature>
<reference evidence="2" key="1">
    <citation type="submission" date="2023-07" db="EMBL/GenBank/DDBJ databases">
        <authorList>
            <person name="Shahid S."/>
            <person name="Akbar M.Y."/>
            <person name="Ajmal W."/>
            <person name="Ansari A."/>
            <person name="Ghazanfar S."/>
        </authorList>
    </citation>
    <scope>NUCLEOTIDE SEQUENCE</scope>
    <source>
        <strain evidence="2">NIGAB</strain>
    </source>
</reference>
<sequence length="156" mass="17418">MSLMYSASTIFMDAARMLELIGTVALCAAGIWILSKAYGYYRYSKDLNVTEDFARWMMVYSGVQGALGEAESADLWEEMGSSLSDSVTMLRGLAIPEYEELLKQVRVLDLCIRERIWVKMYNSDPALILLAGRVSEAIPRVREHVVTVGRARVPGA</sequence>
<keyword evidence="1" id="KW-0472">Membrane</keyword>
<dbReference type="RefSeq" id="WP_305730462.1">
    <property type="nucleotide sequence ID" value="NZ_JAUZEA010000007.1"/>
</dbReference>
<evidence type="ECO:0000313" key="2">
    <source>
        <dbReference type="EMBL" id="MDQ7953096.1"/>
    </source>
</evidence>
<dbReference type="AlphaFoldDB" id="A0AAP5F263"/>
<proteinExistence type="predicted"/>
<evidence type="ECO:0000256" key="1">
    <source>
        <dbReference type="SAM" id="Phobius"/>
    </source>
</evidence>
<name>A0AAP5F263_9GAMM</name>
<accession>A0AAP5F263</accession>
<dbReference type="EMBL" id="JAVIAC010000007">
    <property type="protein sequence ID" value="MDQ7953096.1"/>
    <property type="molecule type" value="Genomic_DNA"/>
</dbReference>
<keyword evidence="1" id="KW-0812">Transmembrane</keyword>